<dbReference type="InterPro" id="IPR011993">
    <property type="entry name" value="PH-like_dom_sf"/>
</dbReference>
<dbReference type="WBParaSite" id="nRc.2.0.1.t43077-RA">
    <property type="protein sequence ID" value="nRc.2.0.1.t43077-RA"/>
    <property type="gene ID" value="nRc.2.0.1.g43077"/>
</dbReference>
<feature type="region of interest" description="Disordered" evidence="9">
    <location>
        <begin position="1"/>
        <end position="23"/>
    </location>
</feature>
<dbReference type="GO" id="GO:0006913">
    <property type="term" value="P:nucleocytoplasmic transport"/>
    <property type="evidence" value="ECO:0007669"/>
    <property type="project" value="InterPro"/>
</dbReference>
<dbReference type="GO" id="GO:0005096">
    <property type="term" value="F:GTPase activator activity"/>
    <property type="evidence" value="ECO:0007669"/>
    <property type="project" value="UniProtKB-KW"/>
</dbReference>
<evidence type="ECO:0000256" key="8">
    <source>
        <dbReference type="ARBA" id="ARBA00081162"/>
    </source>
</evidence>
<feature type="compositionally biased region" description="Polar residues" evidence="9">
    <location>
        <begin position="214"/>
        <end position="224"/>
    </location>
</feature>
<protein>
    <recommendedName>
        <fullName evidence="7">Ran-specific GTPase-activating protein</fullName>
    </recommendedName>
    <alternativeName>
        <fullName evidence="8">Ran-binding protein 1</fullName>
    </alternativeName>
</protein>
<dbReference type="AlphaFoldDB" id="A0A915KVW6"/>
<organism evidence="11 12">
    <name type="scientific">Romanomermis culicivorax</name>
    <name type="common">Nematode worm</name>
    <dbReference type="NCBI Taxonomy" id="13658"/>
    <lineage>
        <taxon>Eukaryota</taxon>
        <taxon>Metazoa</taxon>
        <taxon>Ecdysozoa</taxon>
        <taxon>Nematoda</taxon>
        <taxon>Enoplea</taxon>
        <taxon>Dorylaimia</taxon>
        <taxon>Mermithida</taxon>
        <taxon>Mermithoidea</taxon>
        <taxon>Mermithidae</taxon>
        <taxon>Romanomermis</taxon>
    </lineage>
</organism>
<keyword evidence="3" id="KW-0007">Acetylation</keyword>
<evidence type="ECO:0000256" key="6">
    <source>
        <dbReference type="ARBA" id="ARBA00066150"/>
    </source>
</evidence>
<dbReference type="CDD" id="cd13179">
    <property type="entry name" value="RanBD_RanBP1"/>
    <property type="match status" value="1"/>
</dbReference>
<keyword evidence="2" id="KW-0597">Phosphoprotein</keyword>
<dbReference type="PANTHER" id="PTHR23138">
    <property type="entry name" value="RAN BINDING PROTEIN"/>
    <property type="match status" value="1"/>
</dbReference>
<accession>A0A915KVW6</accession>
<feature type="compositionally biased region" description="Polar residues" evidence="9">
    <location>
        <begin position="1"/>
        <end position="17"/>
    </location>
</feature>
<dbReference type="Proteomes" id="UP000887565">
    <property type="component" value="Unplaced"/>
</dbReference>
<evidence type="ECO:0000313" key="12">
    <source>
        <dbReference type="WBParaSite" id="nRc.2.0.1.t43077-RA"/>
    </source>
</evidence>
<evidence type="ECO:0000256" key="4">
    <source>
        <dbReference type="ARBA" id="ARBA00056716"/>
    </source>
</evidence>
<dbReference type="OMA" id="WITTAMN"/>
<name>A0A915KVW6_ROMCU</name>
<feature type="compositionally biased region" description="Basic and acidic residues" evidence="9">
    <location>
        <begin position="187"/>
        <end position="213"/>
    </location>
</feature>
<keyword evidence="11" id="KW-1185">Reference proteome</keyword>
<evidence type="ECO:0000313" key="11">
    <source>
        <dbReference type="Proteomes" id="UP000887565"/>
    </source>
</evidence>
<dbReference type="GO" id="GO:0005737">
    <property type="term" value="C:cytoplasm"/>
    <property type="evidence" value="ECO:0007669"/>
    <property type="project" value="TreeGrafter"/>
</dbReference>
<reference evidence="12" key="1">
    <citation type="submission" date="2022-11" db="UniProtKB">
        <authorList>
            <consortium name="WormBaseParasite"/>
        </authorList>
    </citation>
    <scope>IDENTIFICATION</scope>
</reference>
<sequence length="224" mass="25898">MLSATKQDSKSPSNNLNCGDEHDSDIDENADIYFEPLVNLPKIVVKTLEEDEDVIWRARAKLFRFDSICSEQYSRGPQWKERGLGDIKFLKHKTKGFIRLVMRREQTLTLCANHYVLPNMKLFPHKGCPKSWMWSTIADFSEAYARPEILAIKFKDNDTWKAFADEFENAKRLMEYRREIYTNCSSAKKDSDQPEKTANGDEKLSKEVAKLNIHDNNSGSSGDY</sequence>
<evidence type="ECO:0000259" key="10">
    <source>
        <dbReference type="PROSITE" id="PS50196"/>
    </source>
</evidence>
<proteinExistence type="inferred from homology"/>
<feature type="region of interest" description="Disordered" evidence="9">
    <location>
        <begin position="186"/>
        <end position="224"/>
    </location>
</feature>
<comment type="function">
    <text evidence="4">Plays a role in RAN-dependent nucleocytoplasmic transport. Alleviates the TNPO1-dependent inhibition of RAN GTPase activity and mediates the dissociation of RAN from proteins involved in transport into the nucleus. Induces a conformation change in the complex formed by XPO1 and RAN that triggers the release of the nuclear export signal of cargo proteins. Promotes the disassembly of the complex formed by RAN and importin beta. Promotes dissociation of RAN from a complex with KPNA2 and CSE1L. Required for normal mitotic spindle assembly and normal progress through mitosis via its effect on RAN. Does not increase the RAN GTPase activity by itself, but increases GTP hydrolysis mediated by RANGAP1. Inhibits RCC1-dependent exchange of RAN-bound GDP by GTP.</text>
</comment>
<comment type="similarity">
    <text evidence="5">Belongs to the RANBP1 family.</text>
</comment>
<dbReference type="InterPro" id="IPR045256">
    <property type="entry name" value="RanBP1_RanBD"/>
</dbReference>
<dbReference type="PANTHER" id="PTHR23138:SF87">
    <property type="entry name" value="E3 SUMO-PROTEIN LIGASE RANBP2"/>
    <property type="match status" value="1"/>
</dbReference>
<evidence type="ECO:0000256" key="5">
    <source>
        <dbReference type="ARBA" id="ARBA00061276"/>
    </source>
</evidence>
<dbReference type="InterPro" id="IPR000156">
    <property type="entry name" value="Ran_bind_dom"/>
</dbReference>
<dbReference type="FunFam" id="2.30.29.30:FF:000824">
    <property type="entry name" value="Ran-specific GTPase-activating protein"/>
    <property type="match status" value="1"/>
</dbReference>
<feature type="domain" description="RanBD1" evidence="10">
    <location>
        <begin position="33"/>
        <end position="176"/>
    </location>
</feature>
<evidence type="ECO:0000256" key="7">
    <source>
        <dbReference type="ARBA" id="ARBA00067380"/>
    </source>
</evidence>
<dbReference type="SMART" id="SM00160">
    <property type="entry name" value="RanBD"/>
    <property type="match status" value="1"/>
</dbReference>
<evidence type="ECO:0000256" key="1">
    <source>
        <dbReference type="ARBA" id="ARBA00022468"/>
    </source>
</evidence>
<dbReference type="SUPFAM" id="SSF50729">
    <property type="entry name" value="PH domain-like"/>
    <property type="match status" value="1"/>
</dbReference>
<dbReference type="PROSITE" id="PS50196">
    <property type="entry name" value="RANBD1"/>
    <property type="match status" value="1"/>
</dbReference>
<dbReference type="GO" id="GO:0005643">
    <property type="term" value="C:nuclear pore"/>
    <property type="evidence" value="ECO:0007669"/>
    <property type="project" value="TreeGrafter"/>
</dbReference>
<evidence type="ECO:0000256" key="2">
    <source>
        <dbReference type="ARBA" id="ARBA00022553"/>
    </source>
</evidence>
<comment type="subunit">
    <text evidence="6">Interacts with RAN (via C-terminus of GTP-bound form) but not with GDP-bound RAN. Identified in a complex composed of RAN, RANGAP1 and RANBP1. Identified in a complex that contains TNPO1, RAN and RANBP1. Identified in a complex that contains CSE1L, KPNA2, RAN and RANBP1. Identified in a complex with nucleotide-free RAN and RCC1.</text>
</comment>
<evidence type="ECO:0000256" key="3">
    <source>
        <dbReference type="ARBA" id="ARBA00022990"/>
    </source>
</evidence>
<dbReference type="InterPro" id="IPR045255">
    <property type="entry name" value="RanBP1-like"/>
</dbReference>
<dbReference type="Pfam" id="PF00638">
    <property type="entry name" value="Ran_BP1"/>
    <property type="match status" value="1"/>
</dbReference>
<evidence type="ECO:0000256" key="9">
    <source>
        <dbReference type="SAM" id="MobiDB-lite"/>
    </source>
</evidence>
<keyword evidence="1" id="KW-0343">GTPase activation</keyword>
<dbReference type="Gene3D" id="2.30.29.30">
    <property type="entry name" value="Pleckstrin-homology domain (PH domain)/Phosphotyrosine-binding domain (PTB)"/>
    <property type="match status" value="1"/>
</dbReference>